<dbReference type="EMBL" id="JANUHC010000004">
    <property type="protein sequence ID" value="MCS0630210.1"/>
    <property type="molecule type" value="Genomic_DNA"/>
</dbReference>
<evidence type="ECO:0000313" key="7">
    <source>
        <dbReference type="Proteomes" id="UP001165263"/>
    </source>
</evidence>
<evidence type="ECO:0000256" key="4">
    <source>
        <dbReference type="PROSITE-ProRule" id="PRU00335"/>
    </source>
</evidence>
<dbReference type="PANTHER" id="PTHR47506">
    <property type="entry name" value="TRANSCRIPTIONAL REGULATORY PROTEIN"/>
    <property type="match status" value="1"/>
</dbReference>
<dbReference type="SUPFAM" id="SSF48498">
    <property type="entry name" value="Tetracyclin repressor-like, C-terminal domain"/>
    <property type="match status" value="1"/>
</dbReference>
<keyword evidence="3" id="KW-0804">Transcription</keyword>
<dbReference type="Proteomes" id="UP001165263">
    <property type="component" value="Unassembled WGS sequence"/>
</dbReference>
<organism evidence="6 7">
    <name type="scientific">Telluria mixta</name>
    <dbReference type="NCBI Taxonomy" id="34071"/>
    <lineage>
        <taxon>Bacteria</taxon>
        <taxon>Pseudomonadati</taxon>
        <taxon>Pseudomonadota</taxon>
        <taxon>Betaproteobacteria</taxon>
        <taxon>Burkholderiales</taxon>
        <taxon>Oxalobacteraceae</taxon>
        <taxon>Telluria group</taxon>
        <taxon>Telluria</taxon>
    </lineage>
</organism>
<dbReference type="InterPro" id="IPR001647">
    <property type="entry name" value="HTH_TetR"/>
</dbReference>
<keyword evidence="1" id="KW-0805">Transcription regulation</keyword>
<dbReference type="RefSeq" id="WP_259449325.1">
    <property type="nucleotide sequence ID" value="NZ_CP119520.1"/>
</dbReference>
<reference evidence="6" key="1">
    <citation type="submission" date="2022-08" db="EMBL/GenBank/DDBJ databases">
        <title>Reclassification of Massilia species as members of the genera Telluria, Duganella, Pseudoduganella, Mokoshia gen. nov. and Zemynaea gen. nov. using orthogonal and non-orthogonal genome-based approaches.</title>
        <authorList>
            <person name="Bowman J.P."/>
        </authorList>
    </citation>
    <scope>NUCLEOTIDE SEQUENCE</scope>
    <source>
        <strain evidence="6">LMG 11547</strain>
    </source>
</reference>
<dbReference type="PRINTS" id="PR00455">
    <property type="entry name" value="HTHTETR"/>
</dbReference>
<dbReference type="Pfam" id="PF16925">
    <property type="entry name" value="TetR_C_13"/>
    <property type="match status" value="1"/>
</dbReference>
<keyword evidence="2 4" id="KW-0238">DNA-binding</keyword>
<dbReference type="InterPro" id="IPR011075">
    <property type="entry name" value="TetR_C"/>
</dbReference>
<accession>A0ABT2BYK8</accession>
<dbReference type="Gene3D" id="1.10.357.10">
    <property type="entry name" value="Tetracycline Repressor, domain 2"/>
    <property type="match status" value="1"/>
</dbReference>
<proteinExistence type="predicted"/>
<evidence type="ECO:0000256" key="3">
    <source>
        <dbReference type="ARBA" id="ARBA00023163"/>
    </source>
</evidence>
<evidence type="ECO:0000256" key="1">
    <source>
        <dbReference type="ARBA" id="ARBA00023015"/>
    </source>
</evidence>
<evidence type="ECO:0000259" key="5">
    <source>
        <dbReference type="PROSITE" id="PS50977"/>
    </source>
</evidence>
<dbReference type="Pfam" id="PF00440">
    <property type="entry name" value="TetR_N"/>
    <property type="match status" value="1"/>
</dbReference>
<name>A0ABT2BYK8_9BURK</name>
<dbReference type="PANTHER" id="PTHR47506:SF6">
    <property type="entry name" value="HTH-TYPE TRANSCRIPTIONAL REPRESSOR NEMR"/>
    <property type="match status" value="1"/>
</dbReference>
<comment type="caution">
    <text evidence="6">The sequence shown here is derived from an EMBL/GenBank/DDBJ whole genome shotgun (WGS) entry which is preliminary data.</text>
</comment>
<dbReference type="SUPFAM" id="SSF46689">
    <property type="entry name" value="Homeodomain-like"/>
    <property type="match status" value="1"/>
</dbReference>
<gene>
    <name evidence="6" type="ORF">NX786_12775</name>
</gene>
<feature type="domain" description="HTH tetR-type" evidence="5">
    <location>
        <begin position="10"/>
        <end position="70"/>
    </location>
</feature>
<evidence type="ECO:0000313" key="6">
    <source>
        <dbReference type="EMBL" id="MCS0630210.1"/>
    </source>
</evidence>
<evidence type="ECO:0000256" key="2">
    <source>
        <dbReference type="ARBA" id="ARBA00023125"/>
    </source>
</evidence>
<sequence length="201" mass="21813">MNTANTTPSSDVRSHILATGQRIMAGKGYSAVGLNEILTTAGVPKGSFYHYFSSKDAYGEAMLERYFEDYLAELDGTLSQPGLTAAQRLMNYWQSWQASQSFEQCQGKCLAVKLGAEVADLSEAMRLVLRRGTEAIVDRLAQALAEGIADGSLTVDGEPQNVAGSLYQLWLGASVMAKIERSLRPFETALAATRQMLHLAP</sequence>
<dbReference type="InterPro" id="IPR036271">
    <property type="entry name" value="Tet_transcr_reg_TetR-rel_C_sf"/>
</dbReference>
<keyword evidence="7" id="KW-1185">Reference proteome</keyword>
<feature type="DNA-binding region" description="H-T-H motif" evidence="4">
    <location>
        <begin position="33"/>
        <end position="52"/>
    </location>
</feature>
<protein>
    <submittedName>
        <fullName evidence="6">TetR/AcrR family transcriptional regulator</fullName>
    </submittedName>
</protein>
<dbReference type="PROSITE" id="PS50977">
    <property type="entry name" value="HTH_TETR_2"/>
    <property type="match status" value="1"/>
</dbReference>
<dbReference type="InterPro" id="IPR009057">
    <property type="entry name" value="Homeodomain-like_sf"/>
</dbReference>